<dbReference type="KEGG" id="tps:THAPSDRAFT_9186"/>
<gene>
    <name evidence="2" type="ORF">THAPSDRAFT_9186</name>
</gene>
<dbReference type="AlphaFoldDB" id="B8CAL5"/>
<name>B8CAL5_THAPS</name>
<dbReference type="eggNOG" id="ENOG502TBWP">
    <property type="taxonomic scope" value="Eukaryota"/>
</dbReference>
<dbReference type="InParanoid" id="B8CAL5"/>
<evidence type="ECO:0000313" key="2">
    <source>
        <dbReference type="EMBL" id="EED89528.1"/>
    </source>
</evidence>
<dbReference type="GeneID" id="7447593"/>
<accession>B8CAL5</accession>
<dbReference type="HOGENOM" id="CLU_539184_0_0_1"/>
<feature type="signal peptide" evidence="1">
    <location>
        <begin position="1"/>
        <end position="23"/>
    </location>
</feature>
<reference evidence="2 3" key="2">
    <citation type="journal article" date="2008" name="Nature">
        <title>The Phaeodactylum genome reveals the evolutionary history of diatom genomes.</title>
        <authorList>
            <person name="Bowler C."/>
            <person name="Allen A.E."/>
            <person name="Badger J.H."/>
            <person name="Grimwood J."/>
            <person name="Jabbari K."/>
            <person name="Kuo A."/>
            <person name="Maheswari U."/>
            <person name="Martens C."/>
            <person name="Maumus F."/>
            <person name="Otillar R.P."/>
            <person name="Rayko E."/>
            <person name="Salamov A."/>
            <person name="Vandepoele K."/>
            <person name="Beszteri B."/>
            <person name="Gruber A."/>
            <person name="Heijde M."/>
            <person name="Katinka M."/>
            <person name="Mock T."/>
            <person name="Valentin K."/>
            <person name="Verret F."/>
            <person name="Berges J.A."/>
            <person name="Brownlee C."/>
            <person name="Cadoret J.P."/>
            <person name="Chiovitti A."/>
            <person name="Choi C.J."/>
            <person name="Coesel S."/>
            <person name="De Martino A."/>
            <person name="Detter J.C."/>
            <person name="Durkin C."/>
            <person name="Falciatore A."/>
            <person name="Fournet J."/>
            <person name="Haruta M."/>
            <person name="Huysman M.J."/>
            <person name="Jenkins B.D."/>
            <person name="Jiroutova K."/>
            <person name="Jorgensen R.E."/>
            <person name="Joubert Y."/>
            <person name="Kaplan A."/>
            <person name="Kroger N."/>
            <person name="Kroth P.G."/>
            <person name="La Roche J."/>
            <person name="Lindquist E."/>
            <person name="Lommer M."/>
            <person name="Martin-Jezequel V."/>
            <person name="Lopez P.J."/>
            <person name="Lucas S."/>
            <person name="Mangogna M."/>
            <person name="McGinnis K."/>
            <person name="Medlin L.K."/>
            <person name="Montsant A."/>
            <person name="Oudot-Le Secq M.P."/>
            <person name="Napoli C."/>
            <person name="Obornik M."/>
            <person name="Parker M.S."/>
            <person name="Petit J.L."/>
            <person name="Porcel B.M."/>
            <person name="Poulsen N."/>
            <person name="Robison M."/>
            <person name="Rychlewski L."/>
            <person name="Rynearson T.A."/>
            <person name="Schmutz J."/>
            <person name="Shapiro H."/>
            <person name="Siaut M."/>
            <person name="Stanley M."/>
            <person name="Sussman M.R."/>
            <person name="Taylor A.R."/>
            <person name="Vardi A."/>
            <person name="von Dassow P."/>
            <person name="Vyverman W."/>
            <person name="Willis A."/>
            <person name="Wyrwicz L.S."/>
            <person name="Rokhsar D.S."/>
            <person name="Weissenbach J."/>
            <person name="Armbrust E.V."/>
            <person name="Green B.R."/>
            <person name="Van de Peer Y."/>
            <person name="Grigoriev I.V."/>
        </authorList>
    </citation>
    <scope>NUCLEOTIDE SEQUENCE [LARGE SCALE GENOMIC DNA]</scope>
    <source>
        <strain evidence="2 3">CCMP1335</strain>
    </source>
</reference>
<keyword evidence="1" id="KW-0732">Signal</keyword>
<feature type="chain" id="PRO_5002866417" description="Sulfotransferase domain-containing protein" evidence="1">
    <location>
        <begin position="24"/>
        <end position="506"/>
    </location>
</feature>
<sequence length="506" mass="56914">MRQSLLILLINAAALSLMWIASTFWTCQNSIDVSRYDAPMYFSGGSDDDDAEADLQMLPSSSRLGGFNNVRGGMGIDGNDDDGEDYDDDTVAQDVSSVNNNPSAADDDQGAYTYTNVDNEPPRVVDTITGSSFEPTFLQWHATPVEVPDNWTFKTPKFCSANATSVGGDENGKNKIIVHFHMQLQILLKQHNAGTSFYSAVKSFVPCATRCCYQTSKHCMVSYNEQTEADNIRNNYEKHGVQYVSYELMLPPRFSLPFVSEEARQGLYFTTIVRDPFKRFMTHLRRSKPNSSEMHLPKSPFWMELSGRQNLYSGDNLNVRWLAGARDAITSDHVNIAKCRLQLFDLVIADYLYDHAVKRVLCPMNGWKGKKHCDEKIANEHTSGGKSDPLTGADAHLVGAWVERLRPSFEVYDYARILSLKQLKERGVTDLPEVSEVPSYLATLSKYTGMKVTDHHLNMIPRVSLDNEHLFSPPVEFCEQMKNVWANNAPRVPEVYGIGTFKQSFG</sequence>
<protein>
    <recommendedName>
        <fullName evidence="4">Sulfotransferase domain-containing protein</fullName>
    </recommendedName>
</protein>
<evidence type="ECO:0000313" key="3">
    <source>
        <dbReference type="Proteomes" id="UP000001449"/>
    </source>
</evidence>
<evidence type="ECO:0008006" key="4">
    <source>
        <dbReference type="Google" id="ProtNLM"/>
    </source>
</evidence>
<proteinExistence type="predicted"/>
<evidence type="ECO:0000256" key="1">
    <source>
        <dbReference type="SAM" id="SignalP"/>
    </source>
</evidence>
<dbReference type="PaxDb" id="35128-Thaps9186"/>
<dbReference type="Proteomes" id="UP000001449">
    <property type="component" value="Chromosome 12"/>
</dbReference>
<dbReference type="EMBL" id="CM000647">
    <property type="protein sequence ID" value="EED89528.1"/>
    <property type="molecule type" value="Genomic_DNA"/>
</dbReference>
<dbReference type="RefSeq" id="XP_002293067.1">
    <property type="nucleotide sequence ID" value="XM_002293031.1"/>
</dbReference>
<keyword evidence="3" id="KW-1185">Reference proteome</keyword>
<reference evidence="2 3" key="1">
    <citation type="journal article" date="2004" name="Science">
        <title>The genome of the diatom Thalassiosira pseudonana: ecology, evolution, and metabolism.</title>
        <authorList>
            <person name="Armbrust E.V."/>
            <person name="Berges J.A."/>
            <person name="Bowler C."/>
            <person name="Green B.R."/>
            <person name="Martinez D."/>
            <person name="Putnam N.H."/>
            <person name="Zhou S."/>
            <person name="Allen A.E."/>
            <person name="Apt K.E."/>
            <person name="Bechner M."/>
            <person name="Brzezinski M.A."/>
            <person name="Chaal B.K."/>
            <person name="Chiovitti A."/>
            <person name="Davis A.K."/>
            <person name="Demarest M.S."/>
            <person name="Detter J.C."/>
            <person name="Glavina T."/>
            <person name="Goodstein D."/>
            <person name="Hadi M.Z."/>
            <person name="Hellsten U."/>
            <person name="Hildebrand M."/>
            <person name="Jenkins B.D."/>
            <person name="Jurka J."/>
            <person name="Kapitonov V.V."/>
            <person name="Kroger N."/>
            <person name="Lau W.W."/>
            <person name="Lane T.W."/>
            <person name="Larimer F.W."/>
            <person name="Lippmeier J.C."/>
            <person name="Lucas S."/>
            <person name="Medina M."/>
            <person name="Montsant A."/>
            <person name="Obornik M."/>
            <person name="Parker M.S."/>
            <person name="Palenik B."/>
            <person name="Pazour G.J."/>
            <person name="Richardson P.M."/>
            <person name="Rynearson T.A."/>
            <person name="Saito M.A."/>
            <person name="Schwartz D.C."/>
            <person name="Thamatrakoln K."/>
            <person name="Valentin K."/>
            <person name="Vardi A."/>
            <person name="Wilkerson F.P."/>
            <person name="Rokhsar D.S."/>
        </authorList>
    </citation>
    <scope>NUCLEOTIDE SEQUENCE [LARGE SCALE GENOMIC DNA]</scope>
    <source>
        <strain evidence="2 3">CCMP1335</strain>
    </source>
</reference>
<organism evidence="2 3">
    <name type="scientific">Thalassiosira pseudonana</name>
    <name type="common">Marine diatom</name>
    <name type="synonym">Cyclotella nana</name>
    <dbReference type="NCBI Taxonomy" id="35128"/>
    <lineage>
        <taxon>Eukaryota</taxon>
        <taxon>Sar</taxon>
        <taxon>Stramenopiles</taxon>
        <taxon>Ochrophyta</taxon>
        <taxon>Bacillariophyta</taxon>
        <taxon>Coscinodiscophyceae</taxon>
        <taxon>Thalassiosirophycidae</taxon>
        <taxon>Thalassiosirales</taxon>
        <taxon>Thalassiosiraceae</taxon>
        <taxon>Thalassiosira</taxon>
    </lineage>
</organism>